<evidence type="ECO:0000256" key="2">
    <source>
        <dbReference type="SAM" id="Phobius"/>
    </source>
</evidence>
<keyword evidence="4" id="KW-1185">Reference proteome</keyword>
<reference evidence="3 4" key="1">
    <citation type="submission" date="2015-03" db="EMBL/GenBank/DDBJ databases">
        <title>Complete genome sequence of Lactobacillus acetotolerans NBRC 13120.</title>
        <authorList>
            <person name="Toh H."/>
            <person name="Morita H."/>
            <person name="Fujita N."/>
        </authorList>
    </citation>
    <scope>NUCLEOTIDE SEQUENCE [LARGE SCALE GENOMIC DNA]</scope>
    <source>
        <strain evidence="3 4">NBRC 13120</strain>
    </source>
</reference>
<accession>A0A0D6A175</accession>
<proteinExistence type="predicted"/>
<dbReference type="Proteomes" id="UP000035709">
    <property type="component" value="Chromosome"/>
</dbReference>
<dbReference type="KEGG" id="lae:LBAT_0189"/>
<evidence type="ECO:0000256" key="1">
    <source>
        <dbReference type="SAM" id="MobiDB-lite"/>
    </source>
</evidence>
<protein>
    <submittedName>
        <fullName evidence="3">Uncharacterized protein</fullName>
    </submittedName>
</protein>
<feature type="region of interest" description="Disordered" evidence="1">
    <location>
        <begin position="184"/>
        <end position="301"/>
    </location>
</feature>
<dbReference type="OrthoDB" id="2290618at2"/>
<organism evidence="3 4">
    <name type="scientific">Lactobacillus acetotolerans</name>
    <dbReference type="NCBI Taxonomy" id="1600"/>
    <lineage>
        <taxon>Bacteria</taxon>
        <taxon>Bacillati</taxon>
        <taxon>Bacillota</taxon>
        <taxon>Bacilli</taxon>
        <taxon>Lactobacillales</taxon>
        <taxon>Lactobacillaceae</taxon>
        <taxon>Lactobacillus</taxon>
    </lineage>
</organism>
<name>A0A0D6A175_9LACO</name>
<dbReference type="EMBL" id="AP014808">
    <property type="protein sequence ID" value="BAQ56578.1"/>
    <property type="molecule type" value="Genomic_DNA"/>
</dbReference>
<dbReference type="AlphaFoldDB" id="A0A0D6A175"/>
<dbReference type="InterPro" id="IPR011990">
    <property type="entry name" value="TPR-like_helical_dom_sf"/>
</dbReference>
<feature type="compositionally biased region" description="Basic and acidic residues" evidence="1">
    <location>
        <begin position="278"/>
        <end position="287"/>
    </location>
</feature>
<dbReference type="PATRIC" id="fig|1600.4.peg.194"/>
<evidence type="ECO:0000313" key="3">
    <source>
        <dbReference type="EMBL" id="BAQ56578.1"/>
    </source>
</evidence>
<evidence type="ECO:0000313" key="4">
    <source>
        <dbReference type="Proteomes" id="UP000035709"/>
    </source>
</evidence>
<keyword evidence="2" id="KW-0472">Membrane</keyword>
<gene>
    <name evidence="3" type="ORF">LBAT_0189</name>
</gene>
<keyword evidence="2" id="KW-1133">Transmembrane helix</keyword>
<dbReference type="RefSeq" id="WP_060459100.1">
    <property type="nucleotide sequence ID" value="NZ_AP014808.1"/>
</dbReference>
<keyword evidence="2" id="KW-0812">Transmembrane</keyword>
<dbReference type="Gene3D" id="1.25.40.10">
    <property type="entry name" value="Tetratricopeptide repeat domain"/>
    <property type="match status" value="1"/>
</dbReference>
<feature type="compositionally biased region" description="Basic and acidic residues" evidence="1">
    <location>
        <begin position="184"/>
        <end position="205"/>
    </location>
</feature>
<feature type="transmembrane region" description="Helical" evidence="2">
    <location>
        <begin position="6"/>
        <end position="24"/>
    </location>
</feature>
<sequence>MKKTTIWTIVAVIIIALGGGVIYATHKSSKNNNNATYTQAMASGKNAVTAKKYSEASSDFSHAYDIKNTDEAHNYKDQSDGMVDAINSTKNGNYNDALNTVKDVINQDGGYEVLKNQGKDLRGTINDVKDNYEHEIKPLFKKAKKEEKDEQYKKAVSEYKKVLDLPYINGKYYGKYEKQAEDGIKRDKDLTDSHDESEDSNKEDSSSNSSTDKSEKKESSNTDTSDSTGNAGKTGAGAMGDHKVNGKTVGSSQISQLRKKVGSLGYDSSSWSPQDLIDLYRKSDHSDPSQITKSDVKSYLK</sequence>
<dbReference type="STRING" id="1600.LBAT_0189"/>